<gene>
    <name evidence="2" type="ORF">EZS28_024329</name>
</gene>
<proteinExistence type="predicted"/>
<accession>A0A5J4VCH1</accession>
<dbReference type="AlphaFoldDB" id="A0A5J4VCH1"/>
<feature type="compositionally biased region" description="Polar residues" evidence="1">
    <location>
        <begin position="60"/>
        <end position="69"/>
    </location>
</feature>
<protein>
    <submittedName>
        <fullName evidence="2">Uncharacterized protein</fullName>
    </submittedName>
</protein>
<sequence length="105" mass="12117">MASLESSIGIPIQPNVRCITLEKGPKREYIRKSKTDERVKAINEQSNEQSEEQINKKVNEQTNEQTNEQVNERTYEQSISKAEGINANRQIVMEKLIKNKKIDTI</sequence>
<organism evidence="2 3">
    <name type="scientific">Streblomastix strix</name>
    <dbReference type="NCBI Taxonomy" id="222440"/>
    <lineage>
        <taxon>Eukaryota</taxon>
        <taxon>Metamonada</taxon>
        <taxon>Preaxostyla</taxon>
        <taxon>Oxymonadida</taxon>
        <taxon>Streblomastigidae</taxon>
        <taxon>Streblomastix</taxon>
    </lineage>
</organism>
<comment type="caution">
    <text evidence="2">The sequence shown here is derived from an EMBL/GenBank/DDBJ whole genome shotgun (WGS) entry which is preliminary data.</text>
</comment>
<evidence type="ECO:0000256" key="1">
    <source>
        <dbReference type="SAM" id="MobiDB-lite"/>
    </source>
</evidence>
<reference evidence="2 3" key="1">
    <citation type="submission" date="2019-03" db="EMBL/GenBank/DDBJ databases">
        <title>Single cell metagenomics reveals metabolic interactions within the superorganism composed of flagellate Streblomastix strix and complex community of Bacteroidetes bacteria on its surface.</title>
        <authorList>
            <person name="Treitli S.C."/>
            <person name="Kolisko M."/>
            <person name="Husnik F."/>
            <person name="Keeling P."/>
            <person name="Hampl V."/>
        </authorList>
    </citation>
    <scope>NUCLEOTIDE SEQUENCE [LARGE SCALE GENOMIC DNA]</scope>
    <source>
        <strain evidence="2">ST1C</strain>
    </source>
</reference>
<dbReference type="Proteomes" id="UP000324800">
    <property type="component" value="Unassembled WGS sequence"/>
</dbReference>
<dbReference type="EMBL" id="SNRW01008076">
    <property type="protein sequence ID" value="KAA6380142.1"/>
    <property type="molecule type" value="Genomic_DNA"/>
</dbReference>
<name>A0A5J4VCH1_9EUKA</name>
<evidence type="ECO:0000313" key="3">
    <source>
        <dbReference type="Proteomes" id="UP000324800"/>
    </source>
</evidence>
<feature type="region of interest" description="Disordered" evidence="1">
    <location>
        <begin position="43"/>
        <end position="75"/>
    </location>
</feature>
<evidence type="ECO:0000313" key="2">
    <source>
        <dbReference type="EMBL" id="KAA6380142.1"/>
    </source>
</evidence>